<dbReference type="EMBL" id="JAOQJL010000019">
    <property type="protein sequence ID" value="MCU6765893.1"/>
    <property type="molecule type" value="Genomic_DNA"/>
</dbReference>
<dbReference type="PROSITE" id="PS50005">
    <property type="entry name" value="TPR"/>
    <property type="match status" value="1"/>
</dbReference>
<dbReference type="RefSeq" id="WP_262582804.1">
    <property type="nucleotide sequence ID" value="NZ_JAOQJL010000019.1"/>
</dbReference>
<dbReference type="Gene3D" id="1.25.40.10">
    <property type="entry name" value="Tetratricopeptide repeat domain"/>
    <property type="match status" value="3"/>
</dbReference>
<proteinExistence type="predicted"/>
<dbReference type="Proteomes" id="UP001652409">
    <property type="component" value="Unassembled WGS sequence"/>
</dbReference>
<reference evidence="3 4" key="1">
    <citation type="journal article" date="2021" name="ISME Commun">
        <title>Automated analysis of genomic sequences facilitates high-throughput and comprehensive description of bacteria.</title>
        <authorList>
            <person name="Hitch T.C.A."/>
        </authorList>
    </citation>
    <scope>NUCLEOTIDE SEQUENCE [LARGE SCALE GENOMIC DNA]</scope>
    <source>
        <strain evidence="3 4">Sanger_23</strain>
    </source>
</reference>
<comment type="caution">
    <text evidence="3">The sequence shown here is derived from an EMBL/GenBank/DDBJ whole genome shotgun (WGS) entry which is preliminary data.</text>
</comment>
<gene>
    <name evidence="3" type="ORF">OCV61_10780</name>
</gene>
<keyword evidence="2" id="KW-0732">Signal</keyword>
<protein>
    <submittedName>
        <fullName evidence="3">Tetratricopeptide repeat protein</fullName>
    </submittedName>
</protein>
<feature type="chain" id="PRO_5045996255" evidence="2">
    <location>
        <begin position="23"/>
        <end position="359"/>
    </location>
</feature>
<evidence type="ECO:0000313" key="3">
    <source>
        <dbReference type="EMBL" id="MCU6765893.1"/>
    </source>
</evidence>
<evidence type="ECO:0000256" key="1">
    <source>
        <dbReference type="PROSITE-ProRule" id="PRU00339"/>
    </source>
</evidence>
<dbReference type="Pfam" id="PF13432">
    <property type="entry name" value="TPR_16"/>
    <property type="match status" value="2"/>
</dbReference>
<dbReference type="InterPro" id="IPR011990">
    <property type="entry name" value="TPR-like_helical_dom_sf"/>
</dbReference>
<organism evidence="3 4">
    <name type="scientific">Blautia ammoniilytica</name>
    <dbReference type="NCBI Taxonomy" id="2981782"/>
    <lineage>
        <taxon>Bacteria</taxon>
        <taxon>Bacillati</taxon>
        <taxon>Bacillota</taxon>
        <taxon>Clostridia</taxon>
        <taxon>Lachnospirales</taxon>
        <taxon>Lachnospiraceae</taxon>
        <taxon>Blautia</taxon>
    </lineage>
</organism>
<feature type="signal peptide" evidence="2">
    <location>
        <begin position="1"/>
        <end position="22"/>
    </location>
</feature>
<dbReference type="SMART" id="SM00028">
    <property type="entry name" value="TPR"/>
    <property type="match status" value="4"/>
</dbReference>
<dbReference type="InterPro" id="IPR019734">
    <property type="entry name" value="TPR_rpt"/>
</dbReference>
<accession>A0ABT2TUI7</accession>
<keyword evidence="4" id="KW-1185">Reference proteome</keyword>
<dbReference type="PROSITE" id="PS51257">
    <property type="entry name" value="PROKAR_LIPOPROTEIN"/>
    <property type="match status" value="1"/>
</dbReference>
<dbReference type="PANTHER" id="PTHR12558:SF13">
    <property type="entry name" value="CELL DIVISION CYCLE PROTEIN 27 HOMOLOG"/>
    <property type="match status" value="1"/>
</dbReference>
<dbReference type="SUPFAM" id="SSF48452">
    <property type="entry name" value="TPR-like"/>
    <property type="match status" value="2"/>
</dbReference>
<sequence>MKIKRTAAILAACMGISLLAGCGDDNQKIFEQADKDLAQGSYEYAREGYLTSVQNKVKLPLSYRGAGIASLRLGDYQDAIQNFASALACEDTGKALAKDILAYKATAEIKAGSYEDAMADCQTLIKDHDMDADTWFLAGNAALLLDSYEEAASDFGKSFDADPTYDRAIRIYGIYLDQDMEADGTTYLEAALKKETKDSESHCDKGRIYYYMEDYDNARQELTQAANDGEEEADLLLGMVYLAQNDISNARTMFQNYVEASVGDGDTKDGYSPAKGYNGLALCDIAEGNYDSALTNISSGITVSDTDDLQSLLFNEVIAYEKKLDFASALDKAQTYVGMYPDDADGQKEVAFLKTRTGA</sequence>
<keyword evidence="1" id="KW-0802">TPR repeat</keyword>
<evidence type="ECO:0000313" key="4">
    <source>
        <dbReference type="Proteomes" id="UP001652409"/>
    </source>
</evidence>
<evidence type="ECO:0000256" key="2">
    <source>
        <dbReference type="SAM" id="SignalP"/>
    </source>
</evidence>
<feature type="repeat" description="TPR" evidence="1">
    <location>
        <begin position="132"/>
        <end position="165"/>
    </location>
</feature>
<name>A0ABT2TUI7_9FIRM</name>
<dbReference type="PANTHER" id="PTHR12558">
    <property type="entry name" value="CELL DIVISION CYCLE 16,23,27"/>
    <property type="match status" value="1"/>
</dbReference>